<feature type="compositionally biased region" description="Polar residues" evidence="1">
    <location>
        <begin position="48"/>
        <end position="85"/>
    </location>
</feature>
<proteinExistence type="predicted"/>
<dbReference type="VEuPathDB" id="VectorBase:GMOY005044"/>
<evidence type="ECO:0000313" key="3">
    <source>
        <dbReference type="Proteomes" id="UP000092444"/>
    </source>
</evidence>
<name>A0A1B0FME7_GLOMM</name>
<protein>
    <submittedName>
        <fullName evidence="2">Uncharacterized protein</fullName>
    </submittedName>
</protein>
<dbReference type="EMBL" id="CCAG010022020">
    <property type="status" value="NOT_ANNOTATED_CDS"/>
    <property type="molecule type" value="Genomic_DNA"/>
</dbReference>
<dbReference type="Proteomes" id="UP000092444">
    <property type="component" value="Unassembled WGS sequence"/>
</dbReference>
<dbReference type="STRING" id="37546.A0A1B0FME7"/>
<feature type="region of interest" description="Disordered" evidence="1">
    <location>
        <begin position="46"/>
        <end position="94"/>
    </location>
</feature>
<keyword evidence="3" id="KW-1185">Reference proteome</keyword>
<dbReference type="AlphaFoldDB" id="A0A1B0FME7"/>
<reference evidence="2" key="1">
    <citation type="submission" date="2020-05" db="UniProtKB">
        <authorList>
            <consortium name="EnsemblMetazoa"/>
        </authorList>
    </citation>
    <scope>IDENTIFICATION</scope>
    <source>
        <strain evidence="2">Yale</strain>
    </source>
</reference>
<evidence type="ECO:0000256" key="1">
    <source>
        <dbReference type="SAM" id="MobiDB-lite"/>
    </source>
</evidence>
<evidence type="ECO:0000313" key="2">
    <source>
        <dbReference type="EnsemblMetazoa" id="GMOY005044-PA"/>
    </source>
</evidence>
<accession>A0A1B0FME7</accession>
<organism evidence="2 3">
    <name type="scientific">Glossina morsitans morsitans</name>
    <name type="common">Savannah tsetse fly</name>
    <dbReference type="NCBI Taxonomy" id="37546"/>
    <lineage>
        <taxon>Eukaryota</taxon>
        <taxon>Metazoa</taxon>
        <taxon>Ecdysozoa</taxon>
        <taxon>Arthropoda</taxon>
        <taxon>Hexapoda</taxon>
        <taxon>Insecta</taxon>
        <taxon>Pterygota</taxon>
        <taxon>Neoptera</taxon>
        <taxon>Endopterygota</taxon>
        <taxon>Diptera</taxon>
        <taxon>Brachycera</taxon>
        <taxon>Muscomorpha</taxon>
        <taxon>Hippoboscoidea</taxon>
        <taxon>Glossinidae</taxon>
        <taxon>Glossina</taxon>
    </lineage>
</organism>
<sequence>MSSNCDSILKNKAKINKPMPLPLAQNDVAQMDVIIEESADCKEILQGGPSSETTSNDMWMTQTTDQASLVATSVKQPAHVTTSAERSVEKQKND</sequence>
<dbReference type="EnsemblMetazoa" id="GMOY005044-RA">
    <property type="protein sequence ID" value="GMOY005044-PA"/>
    <property type="gene ID" value="GMOY005044"/>
</dbReference>